<dbReference type="PANTHER" id="PTHR47965">
    <property type="entry name" value="ASPARTYL PROTEASE-RELATED"/>
    <property type="match status" value="1"/>
</dbReference>
<feature type="chain" id="PRO_5044845867" description="Peptidase A1 domain-containing protein" evidence="5">
    <location>
        <begin position="24"/>
        <end position="432"/>
    </location>
</feature>
<dbReference type="InterPro" id="IPR032861">
    <property type="entry name" value="TAXi_N"/>
</dbReference>
<dbReference type="SUPFAM" id="SSF50630">
    <property type="entry name" value="Acid proteases"/>
    <property type="match status" value="1"/>
</dbReference>
<keyword evidence="4 5" id="KW-0732">Signal</keyword>
<dbReference type="Pfam" id="PF14543">
    <property type="entry name" value="TAXi_N"/>
    <property type="match status" value="1"/>
</dbReference>
<sequence length="432" mass="46076">MSSPPLVPLFLFFGFILASSAMATDKPAPVVFPIKKDASTNQYYTTLRVGTPPTSMNAVLDLVGRFTWLDCDGYGSSSYHPIPCESYRCEAAGGGGCTFCFGPARASCTNDSCLIYVATPFVEEMTSSGLGEDVLVLHSTKKIKHTSRSKFQQVTFCCVGSYWTTGLANSAKGIVALASNPSSLPTGLSTQLNLPRVCALCLPSSSSKSRCGDLYIGGGPYMQPPIKHDLTKSLLRTRLLIRPSSIAAVSNEGDEYFIDVTAIKIDSAPITFNSSILAIDKDGAGGTKFGTLTPYSRAPYRFLHSAIFNPLVEEFAKKATDRKIKKATPVSPFGACFDARTVRSGVAGPDVPAIVLVLRGDAQWRIEGANSMVRVRKDVMCLGFLDGGSGVGATIEIGGHQMEDNLLEFAVGSSTFGFSNSLLLRNSSCSHL</sequence>
<dbReference type="InterPro" id="IPR021109">
    <property type="entry name" value="Peptidase_aspartic_dom_sf"/>
</dbReference>
<evidence type="ECO:0000313" key="7">
    <source>
        <dbReference type="EMBL" id="KAL3727366.1"/>
    </source>
</evidence>
<dbReference type="InterPro" id="IPR001461">
    <property type="entry name" value="Aspartic_peptidase_A1"/>
</dbReference>
<comment type="subcellular location">
    <subcellularLocation>
        <location evidence="1">Secreted</location>
        <location evidence="1">Extracellular space</location>
    </subcellularLocation>
</comment>
<name>A0ABD3JGY0_EUCGL</name>
<dbReference type="PANTHER" id="PTHR47965:SF103">
    <property type="entry name" value="EUKARYOTIC ASPARTYL PROTEASE FAMILY PROTEIN"/>
    <property type="match status" value="1"/>
</dbReference>
<evidence type="ECO:0000256" key="2">
    <source>
        <dbReference type="ARBA" id="ARBA00007447"/>
    </source>
</evidence>
<dbReference type="EMBL" id="JBJKBG010000008">
    <property type="protein sequence ID" value="KAL3727366.1"/>
    <property type="molecule type" value="Genomic_DNA"/>
</dbReference>
<comment type="similarity">
    <text evidence="2">Belongs to the peptidase A1 family.</text>
</comment>
<accession>A0ABD3JGY0</accession>
<evidence type="ECO:0000256" key="3">
    <source>
        <dbReference type="ARBA" id="ARBA00022525"/>
    </source>
</evidence>
<keyword evidence="8" id="KW-1185">Reference proteome</keyword>
<feature type="domain" description="Peptidase A1" evidence="6">
    <location>
        <begin position="43"/>
        <end position="419"/>
    </location>
</feature>
<keyword evidence="3" id="KW-0964">Secreted</keyword>
<reference evidence="7 8" key="1">
    <citation type="submission" date="2024-11" db="EMBL/GenBank/DDBJ databases">
        <title>Chromosome-level genome assembly of Eucalyptus globulus Labill. provides insights into its genome evolution.</title>
        <authorList>
            <person name="Li X."/>
        </authorList>
    </citation>
    <scope>NUCLEOTIDE SEQUENCE [LARGE SCALE GENOMIC DNA]</scope>
    <source>
        <strain evidence="7">CL2024</strain>
        <tissue evidence="7">Fresh tender leaves</tissue>
    </source>
</reference>
<evidence type="ECO:0000313" key="8">
    <source>
        <dbReference type="Proteomes" id="UP001634007"/>
    </source>
</evidence>
<dbReference type="Proteomes" id="UP001634007">
    <property type="component" value="Unassembled WGS sequence"/>
</dbReference>
<feature type="signal peptide" evidence="5">
    <location>
        <begin position="1"/>
        <end position="23"/>
    </location>
</feature>
<protein>
    <recommendedName>
        <fullName evidence="6">Peptidase A1 domain-containing protein</fullName>
    </recommendedName>
</protein>
<dbReference type="Gene3D" id="2.40.70.10">
    <property type="entry name" value="Acid Proteases"/>
    <property type="match status" value="2"/>
</dbReference>
<dbReference type="FunFam" id="2.40.70.10:FF:000041">
    <property type="entry name" value="Basic 7S globulin"/>
    <property type="match status" value="1"/>
</dbReference>
<dbReference type="Pfam" id="PF14541">
    <property type="entry name" value="TAXi_C"/>
    <property type="match status" value="1"/>
</dbReference>
<evidence type="ECO:0000256" key="5">
    <source>
        <dbReference type="SAM" id="SignalP"/>
    </source>
</evidence>
<gene>
    <name evidence="7" type="ORF">ACJRO7_032144</name>
</gene>
<dbReference type="AlphaFoldDB" id="A0ABD3JGY0"/>
<dbReference type="PROSITE" id="PS51767">
    <property type="entry name" value="PEPTIDASE_A1"/>
    <property type="match status" value="1"/>
</dbReference>
<organism evidence="7 8">
    <name type="scientific">Eucalyptus globulus</name>
    <name type="common">Tasmanian blue gum</name>
    <dbReference type="NCBI Taxonomy" id="34317"/>
    <lineage>
        <taxon>Eukaryota</taxon>
        <taxon>Viridiplantae</taxon>
        <taxon>Streptophyta</taxon>
        <taxon>Embryophyta</taxon>
        <taxon>Tracheophyta</taxon>
        <taxon>Spermatophyta</taxon>
        <taxon>Magnoliopsida</taxon>
        <taxon>eudicotyledons</taxon>
        <taxon>Gunneridae</taxon>
        <taxon>Pentapetalae</taxon>
        <taxon>rosids</taxon>
        <taxon>malvids</taxon>
        <taxon>Myrtales</taxon>
        <taxon>Myrtaceae</taxon>
        <taxon>Myrtoideae</taxon>
        <taxon>Eucalypteae</taxon>
        <taxon>Eucalyptus</taxon>
    </lineage>
</organism>
<evidence type="ECO:0000259" key="6">
    <source>
        <dbReference type="PROSITE" id="PS51767"/>
    </source>
</evidence>
<proteinExistence type="inferred from homology"/>
<evidence type="ECO:0000256" key="4">
    <source>
        <dbReference type="ARBA" id="ARBA00022729"/>
    </source>
</evidence>
<dbReference type="InterPro" id="IPR033121">
    <property type="entry name" value="PEPTIDASE_A1"/>
</dbReference>
<evidence type="ECO:0000256" key="1">
    <source>
        <dbReference type="ARBA" id="ARBA00004239"/>
    </source>
</evidence>
<dbReference type="InterPro" id="IPR032799">
    <property type="entry name" value="TAXi_C"/>
</dbReference>
<dbReference type="GO" id="GO:0005576">
    <property type="term" value="C:extracellular region"/>
    <property type="evidence" value="ECO:0007669"/>
    <property type="project" value="UniProtKB-SubCell"/>
</dbReference>
<comment type="caution">
    <text evidence="7">The sequence shown here is derived from an EMBL/GenBank/DDBJ whole genome shotgun (WGS) entry which is preliminary data.</text>
</comment>